<proteinExistence type="predicted"/>
<organism evidence="1 2">
    <name type="scientific">Pseudomonas phage fnug</name>
    <dbReference type="NCBI Taxonomy" id="2719836"/>
    <lineage>
        <taxon>Viruses</taxon>
        <taxon>Duplodnaviria</taxon>
        <taxon>Heunggongvirae</taxon>
        <taxon>Uroviricota</taxon>
        <taxon>Caudoviricetes</taxon>
        <taxon>Chimalliviridae</taxon>
        <taxon>Phikzvirus</taxon>
        <taxon>Phikzvirus phiKZ</taxon>
    </lineage>
</organism>
<evidence type="ECO:0000313" key="2">
    <source>
        <dbReference type="Proteomes" id="UP000502535"/>
    </source>
</evidence>
<dbReference type="Proteomes" id="UP000502535">
    <property type="component" value="Segment"/>
</dbReference>
<sequence>MDIDQKKKESPKFNPIINSIFNKSWLTEDKSGKEVKRNEYNSELSSKRAS</sequence>
<reference evidence="2" key="1">
    <citation type="submission" date="2020-03" db="EMBL/GenBank/DDBJ databases">
        <authorList>
            <person name="Olsen N.S."/>
            <person name="Forero-Junco L."/>
            <person name="Kot W."/>
            <person name="Hansen L.H."/>
        </authorList>
    </citation>
    <scope>NUCLEOTIDE SEQUENCE [LARGE SCALE GENOMIC DNA]</scope>
</reference>
<gene>
    <name evidence="1" type="ORF">fnug_315</name>
</gene>
<accession>A0A6H2A9M6</accession>
<dbReference type="EMBL" id="MT133560">
    <property type="protein sequence ID" value="QJB22958.1"/>
    <property type="molecule type" value="Genomic_DNA"/>
</dbReference>
<name>A0A6H2A9M6_9CAUD</name>
<protein>
    <submittedName>
        <fullName evidence="1">Uncharacterized protein</fullName>
    </submittedName>
</protein>
<evidence type="ECO:0000313" key="1">
    <source>
        <dbReference type="EMBL" id="QJB22958.1"/>
    </source>
</evidence>